<reference evidence="7" key="1">
    <citation type="submission" date="2021-02" db="EMBL/GenBank/DDBJ databases">
        <authorList>
            <person name="Dougan E. K."/>
            <person name="Rhodes N."/>
            <person name="Thang M."/>
            <person name="Chan C."/>
        </authorList>
    </citation>
    <scope>NUCLEOTIDE SEQUENCE</scope>
</reference>
<keyword evidence="4 5" id="KW-0472">Membrane</keyword>
<dbReference type="OrthoDB" id="10267739at2759"/>
<comment type="subcellular location">
    <subcellularLocation>
        <location evidence="1">Membrane</location>
        <topology evidence="1">Multi-pass membrane protein</topology>
    </subcellularLocation>
</comment>
<dbReference type="InterPro" id="IPR036259">
    <property type="entry name" value="MFS_trans_sf"/>
</dbReference>
<evidence type="ECO:0000256" key="4">
    <source>
        <dbReference type="ARBA" id="ARBA00023136"/>
    </source>
</evidence>
<evidence type="ECO:0000256" key="2">
    <source>
        <dbReference type="ARBA" id="ARBA00022692"/>
    </source>
</evidence>
<dbReference type="GO" id="GO:0016020">
    <property type="term" value="C:membrane"/>
    <property type="evidence" value="ECO:0007669"/>
    <property type="project" value="UniProtKB-SubCell"/>
</dbReference>
<dbReference type="InterPro" id="IPR011701">
    <property type="entry name" value="MFS"/>
</dbReference>
<dbReference type="PANTHER" id="PTHR23507:SF1">
    <property type="entry name" value="FI18259P1-RELATED"/>
    <property type="match status" value="1"/>
</dbReference>
<sequence length="580" mass="65118">MAGGFIRTLATGILTDKIGKKPVILGCLLGGAISFVIQWIAGALLESYLLFLVGQFLNGLFSGTRVAIPLYLQDIYEGAEYMKIAPLQMMIQLLGGAGGVAVTAIVSAITKGRVWPSAIVGAVLTMICFLSILLYVPTAPGDTAKGIKKGPKEETEEIFTPKLVKVILRIIIIGSFLDTFGDTGNRFARSTIMTNRFTQDPENARNPNLQFVFLLSNLAAVMIGVQLVSQTWKKLGLPLWACIGNLVSSVTQFVLIFVVGPPGSGAMWWFFSIWFCSQCFGFTSSMATRLMIPMITPAETRGQWTSYFAAGASLSGLVAPLMLAGIYDKFGPTSGNFVGPEVCLTMCGSISFVAFLIFTPLFGLWPKDVLGKVVPTNVEDLEYYDKMHWREFEKLDHEIKLYVHEMCVKAGRVWSKQTHWGDYKDDVADMEGLRKRSLKQFFDTRKLLTGVLTNRKKLMESQERDQKMMRDKDGNLDRYALFDDIDGEAREMGLWIRDYFQDAGYTAWPFMPHLFKMMIVNAFPPMEELDGKMFDHSHSVVDYEKFILKWLTTLEKHSGQKQQEERWSTLSRLGDLARFM</sequence>
<dbReference type="CDD" id="cd06174">
    <property type="entry name" value="MFS"/>
    <property type="match status" value="1"/>
</dbReference>
<feature type="transmembrane region" description="Helical" evidence="5">
    <location>
        <begin position="209"/>
        <end position="228"/>
    </location>
</feature>
<feature type="transmembrane region" description="Helical" evidence="5">
    <location>
        <begin position="266"/>
        <end position="292"/>
    </location>
</feature>
<name>A0A813DLP4_POLGL</name>
<dbReference type="PROSITE" id="PS50850">
    <property type="entry name" value="MFS"/>
    <property type="match status" value="1"/>
</dbReference>
<evidence type="ECO:0000256" key="1">
    <source>
        <dbReference type="ARBA" id="ARBA00004141"/>
    </source>
</evidence>
<feature type="transmembrane region" description="Helical" evidence="5">
    <location>
        <begin position="23"/>
        <end position="41"/>
    </location>
</feature>
<feature type="domain" description="Major facilitator superfamily (MFS) profile" evidence="6">
    <location>
        <begin position="1"/>
        <end position="366"/>
    </location>
</feature>
<evidence type="ECO:0000256" key="5">
    <source>
        <dbReference type="SAM" id="Phobius"/>
    </source>
</evidence>
<evidence type="ECO:0000256" key="3">
    <source>
        <dbReference type="ARBA" id="ARBA00022989"/>
    </source>
</evidence>
<comment type="caution">
    <text evidence="7">The sequence shown here is derived from an EMBL/GenBank/DDBJ whole genome shotgun (WGS) entry which is preliminary data.</text>
</comment>
<feature type="transmembrane region" description="Helical" evidence="5">
    <location>
        <begin position="235"/>
        <end position="260"/>
    </location>
</feature>
<dbReference type="PANTHER" id="PTHR23507">
    <property type="entry name" value="ZGC:174356"/>
    <property type="match status" value="1"/>
</dbReference>
<evidence type="ECO:0000259" key="6">
    <source>
        <dbReference type="PROSITE" id="PS50850"/>
    </source>
</evidence>
<dbReference type="OMA" id="WNGINEA"/>
<protein>
    <recommendedName>
        <fullName evidence="6">Major facilitator superfamily (MFS) profile domain-containing protein</fullName>
    </recommendedName>
</protein>
<keyword evidence="2 5" id="KW-0812">Transmembrane</keyword>
<feature type="transmembrane region" description="Helical" evidence="5">
    <location>
        <begin position="115"/>
        <end position="137"/>
    </location>
</feature>
<feature type="transmembrane region" description="Helical" evidence="5">
    <location>
        <begin position="89"/>
        <end position="109"/>
    </location>
</feature>
<dbReference type="EMBL" id="CAJNNV010002114">
    <property type="protein sequence ID" value="CAE8586530.1"/>
    <property type="molecule type" value="Genomic_DNA"/>
</dbReference>
<feature type="transmembrane region" description="Helical" evidence="5">
    <location>
        <begin position="339"/>
        <end position="362"/>
    </location>
</feature>
<dbReference type="InterPro" id="IPR020846">
    <property type="entry name" value="MFS_dom"/>
</dbReference>
<dbReference type="AlphaFoldDB" id="A0A813DLP4"/>
<accession>A0A813DLP4</accession>
<keyword evidence="3 5" id="KW-1133">Transmembrane helix</keyword>
<gene>
    <name evidence="7" type="ORF">PGLA1383_LOCUS5389</name>
</gene>
<dbReference type="Proteomes" id="UP000654075">
    <property type="component" value="Unassembled WGS sequence"/>
</dbReference>
<proteinExistence type="predicted"/>
<evidence type="ECO:0000313" key="7">
    <source>
        <dbReference type="EMBL" id="CAE8586530.1"/>
    </source>
</evidence>
<feature type="transmembrane region" description="Helical" evidence="5">
    <location>
        <begin position="304"/>
        <end position="327"/>
    </location>
</feature>
<keyword evidence="8" id="KW-1185">Reference proteome</keyword>
<dbReference type="GO" id="GO:0022857">
    <property type="term" value="F:transmembrane transporter activity"/>
    <property type="evidence" value="ECO:0007669"/>
    <property type="project" value="InterPro"/>
</dbReference>
<organism evidence="7 8">
    <name type="scientific">Polarella glacialis</name>
    <name type="common">Dinoflagellate</name>
    <dbReference type="NCBI Taxonomy" id="89957"/>
    <lineage>
        <taxon>Eukaryota</taxon>
        <taxon>Sar</taxon>
        <taxon>Alveolata</taxon>
        <taxon>Dinophyceae</taxon>
        <taxon>Suessiales</taxon>
        <taxon>Suessiaceae</taxon>
        <taxon>Polarella</taxon>
    </lineage>
</organism>
<evidence type="ECO:0000313" key="8">
    <source>
        <dbReference type="Proteomes" id="UP000654075"/>
    </source>
</evidence>
<dbReference type="Gene3D" id="1.20.1250.20">
    <property type="entry name" value="MFS general substrate transporter like domains"/>
    <property type="match status" value="1"/>
</dbReference>
<dbReference type="SUPFAM" id="SSF103473">
    <property type="entry name" value="MFS general substrate transporter"/>
    <property type="match status" value="1"/>
</dbReference>
<dbReference type="Pfam" id="PF07690">
    <property type="entry name" value="MFS_1"/>
    <property type="match status" value="1"/>
</dbReference>